<feature type="region of interest" description="Disordered" evidence="1">
    <location>
        <begin position="1"/>
        <end position="20"/>
    </location>
</feature>
<evidence type="ECO:0000313" key="4">
    <source>
        <dbReference type="Proteomes" id="UP000077755"/>
    </source>
</evidence>
<accession>A0A175YE97</accession>
<evidence type="ECO:0000256" key="2">
    <source>
        <dbReference type="SAM" id="Phobius"/>
    </source>
</evidence>
<organism evidence="3 4">
    <name type="scientific">Daucus carota subsp. sativus</name>
    <name type="common">Carrot</name>
    <dbReference type="NCBI Taxonomy" id="79200"/>
    <lineage>
        <taxon>Eukaryota</taxon>
        <taxon>Viridiplantae</taxon>
        <taxon>Streptophyta</taxon>
        <taxon>Embryophyta</taxon>
        <taxon>Tracheophyta</taxon>
        <taxon>Spermatophyta</taxon>
        <taxon>Magnoliopsida</taxon>
        <taxon>eudicotyledons</taxon>
        <taxon>Gunneridae</taxon>
        <taxon>Pentapetalae</taxon>
        <taxon>asterids</taxon>
        <taxon>campanulids</taxon>
        <taxon>Apiales</taxon>
        <taxon>Apiaceae</taxon>
        <taxon>Apioideae</taxon>
        <taxon>Scandiceae</taxon>
        <taxon>Daucinae</taxon>
        <taxon>Daucus</taxon>
        <taxon>Daucus sect. Daucus</taxon>
    </lineage>
</organism>
<gene>
    <name evidence="3" type="ORF">DCAR_0933500</name>
</gene>
<dbReference type="EMBL" id="CP093351">
    <property type="protein sequence ID" value="WOH13985.1"/>
    <property type="molecule type" value="Genomic_DNA"/>
</dbReference>
<protein>
    <submittedName>
        <fullName evidence="3">Uncharacterized protein</fullName>
    </submittedName>
</protein>
<dbReference type="AlphaFoldDB" id="A0A175YE97"/>
<evidence type="ECO:0000313" key="3">
    <source>
        <dbReference type="EMBL" id="WOH13985.1"/>
    </source>
</evidence>
<dbReference type="Gramene" id="KZM81531">
    <property type="protein sequence ID" value="KZM81531"/>
    <property type="gene ID" value="DCAR_029144"/>
</dbReference>
<sequence>MKANKSSDFHKGSARQHGDYEQRPVAVWSKNWIIGRWFALLFLFFFVFVVDAHCFFLLRRYNPEDTVHGLLIMGFGNLVGFVFLAAQAQELKEDSKTAVDVPWWCYGLTSYRSN</sequence>
<evidence type="ECO:0000256" key="1">
    <source>
        <dbReference type="SAM" id="MobiDB-lite"/>
    </source>
</evidence>
<dbReference type="Proteomes" id="UP000077755">
    <property type="component" value="Chromosome 9"/>
</dbReference>
<keyword evidence="2" id="KW-0812">Transmembrane</keyword>
<keyword evidence="2" id="KW-1133">Transmembrane helix</keyword>
<feature type="transmembrane region" description="Helical" evidence="2">
    <location>
        <begin position="70"/>
        <end position="88"/>
    </location>
</feature>
<proteinExistence type="predicted"/>
<reference evidence="3" key="1">
    <citation type="journal article" date="2016" name="Nat. Genet.">
        <title>A high-quality carrot genome assembly provides new insights into carotenoid accumulation and asterid genome evolution.</title>
        <authorList>
            <person name="Iorizzo M."/>
            <person name="Ellison S."/>
            <person name="Senalik D."/>
            <person name="Zeng P."/>
            <person name="Satapoomin P."/>
            <person name="Huang J."/>
            <person name="Bowman M."/>
            <person name="Iovene M."/>
            <person name="Sanseverino W."/>
            <person name="Cavagnaro P."/>
            <person name="Yildiz M."/>
            <person name="Macko-Podgorni A."/>
            <person name="Moranska E."/>
            <person name="Grzebelus E."/>
            <person name="Grzebelus D."/>
            <person name="Ashrafi H."/>
            <person name="Zheng Z."/>
            <person name="Cheng S."/>
            <person name="Spooner D."/>
            <person name="Van Deynze A."/>
            <person name="Simon P."/>
        </authorList>
    </citation>
    <scope>NUCLEOTIDE SEQUENCE</scope>
    <source>
        <tissue evidence="3">Leaf</tissue>
    </source>
</reference>
<keyword evidence="2" id="KW-0472">Membrane</keyword>
<keyword evidence="4" id="KW-1185">Reference proteome</keyword>
<reference evidence="3" key="2">
    <citation type="submission" date="2022-03" db="EMBL/GenBank/DDBJ databases">
        <title>Draft title - Genomic analysis of global carrot germplasm unveils the trajectory of domestication and the origin of high carotenoid orange carrot.</title>
        <authorList>
            <person name="Iorizzo M."/>
            <person name="Ellison S."/>
            <person name="Senalik D."/>
            <person name="Macko-Podgorni A."/>
            <person name="Grzebelus D."/>
            <person name="Bostan H."/>
            <person name="Rolling W."/>
            <person name="Curaba J."/>
            <person name="Simon P."/>
        </authorList>
    </citation>
    <scope>NUCLEOTIDE SEQUENCE</scope>
    <source>
        <tissue evidence="3">Leaf</tissue>
    </source>
</reference>
<feature type="transmembrane region" description="Helical" evidence="2">
    <location>
        <begin position="37"/>
        <end position="58"/>
    </location>
</feature>
<name>A0A175YE97_DAUCS</name>